<comment type="caution">
    <text evidence="1">The sequence shown here is derived from an EMBL/GenBank/DDBJ whole genome shotgun (WGS) entry which is preliminary data.</text>
</comment>
<evidence type="ECO:0000313" key="1">
    <source>
        <dbReference type="EMBL" id="KAA6431751.1"/>
    </source>
</evidence>
<reference evidence="2 4" key="3">
    <citation type="submission" date="2024-08" db="EMBL/GenBank/DDBJ databases">
        <authorList>
            <person name="Wei W."/>
        </authorList>
    </citation>
    <scope>NUCLEOTIDE SEQUENCE [LARGE SCALE GENOMIC DNA]</scope>
    <source>
        <strain evidence="2 4">XU2</strain>
    </source>
</reference>
<reference evidence="1 3" key="2">
    <citation type="submission" date="2019-09" db="EMBL/GenBank/DDBJ databases">
        <title>A bacterium isolated from glacier soil.</title>
        <authorList>
            <person name="Liu Q."/>
        </authorList>
    </citation>
    <scope>NUCLEOTIDE SEQUENCE [LARGE SCALE GENOMIC DNA]</scope>
    <source>
        <strain evidence="1 3">MDT1-10-3</strain>
    </source>
</reference>
<evidence type="ECO:0000313" key="3">
    <source>
        <dbReference type="Proteomes" id="UP000323866"/>
    </source>
</evidence>
<dbReference type="Proteomes" id="UP000323866">
    <property type="component" value="Unassembled WGS sequence"/>
</dbReference>
<accession>A0A5M8Q9J8</accession>
<dbReference type="OrthoDB" id="894068at2"/>
<name>A0A5M8Q9J8_9BACT</name>
<dbReference type="EMBL" id="JBGOGF010000005">
    <property type="protein sequence ID" value="MFA1771787.1"/>
    <property type="molecule type" value="Genomic_DNA"/>
</dbReference>
<reference evidence="1 3" key="1">
    <citation type="submission" date="2019-07" db="EMBL/GenBank/DDBJ databases">
        <authorList>
            <person name="Qu J.-H."/>
        </authorList>
    </citation>
    <scope>NUCLEOTIDE SEQUENCE [LARGE SCALE GENOMIC DNA]</scope>
    <source>
        <strain evidence="1 3">MDT1-10-3</strain>
    </source>
</reference>
<protein>
    <recommendedName>
        <fullName evidence="5">Periplasmic heavy metal sensor</fullName>
    </recommendedName>
</protein>
<gene>
    <name evidence="2" type="ORF">ACD591_10830</name>
    <name evidence="1" type="ORF">FOE74_16665</name>
</gene>
<organism evidence="1 3">
    <name type="scientific">Rufibacter glacialis</name>
    <dbReference type="NCBI Taxonomy" id="1259555"/>
    <lineage>
        <taxon>Bacteria</taxon>
        <taxon>Pseudomonadati</taxon>
        <taxon>Bacteroidota</taxon>
        <taxon>Cytophagia</taxon>
        <taxon>Cytophagales</taxon>
        <taxon>Hymenobacteraceae</taxon>
        <taxon>Rufibacter</taxon>
    </lineage>
</organism>
<evidence type="ECO:0008006" key="5">
    <source>
        <dbReference type="Google" id="ProtNLM"/>
    </source>
</evidence>
<dbReference type="AlphaFoldDB" id="A0A5M8Q9J8"/>
<dbReference type="Proteomes" id="UP001570846">
    <property type="component" value="Unassembled WGS sequence"/>
</dbReference>
<sequence>MKVYRTLMLLGIGLLLVVSGQAQDLRNNPQLQERLTQVKLREIQKTLLLEEEKMKALSPIYRRYESEVNSIHLARQARPKGTSLQSLSAEEADKLVAQQLDNAVKLSTIRKNYYPEFKTVLTAQQVMTLFKAEAQIRRRVMLEMRRRMGNRAK</sequence>
<evidence type="ECO:0000313" key="2">
    <source>
        <dbReference type="EMBL" id="MFA1771787.1"/>
    </source>
</evidence>
<dbReference type="RefSeq" id="WP_149099771.1">
    <property type="nucleotide sequence ID" value="NZ_BMMG01000006.1"/>
</dbReference>
<proteinExistence type="predicted"/>
<dbReference type="EMBL" id="VKKZ01000023">
    <property type="protein sequence ID" value="KAA6431751.1"/>
    <property type="molecule type" value="Genomic_DNA"/>
</dbReference>
<evidence type="ECO:0000313" key="4">
    <source>
        <dbReference type="Proteomes" id="UP001570846"/>
    </source>
</evidence>
<keyword evidence="4" id="KW-1185">Reference proteome</keyword>